<keyword evidence="4 7" id="KW-0812">Transmembrane</keyword>
<sequence>MNFELFIAKGIIAAKQYKSSVSSPIIKIAILAIALGMIMMLIAVAAGIGLQQKIQEKVSAFNGHIIISKYDNNQSDVSAKPISINQGFYPNSSIEGVTHVQAIANKGGVIRTETDFEGVQLKGVGKDYNWSFFKEHLVEGKLPNVLGEKENNELLVSRFLANRLGFELGDKVKTYFPKDDLNKIPSRRFFEVVGIYDSGFQDFDKLIVIADIRHVQRMNKWNKDEEGNYLQVGSFEIFIDDFSNLEQKADELYNQTNSFLNVTPVSQKFDSIFEWIKVFDFNIYLIIGIMIIISVINMSVMLLVLILEKTKLIGILKALGSNNWSVRKVFLYNASYIVLIGLFWGNLIGLSFLHLQDAYGILSFPNPEAYYVKEIPVSINYVYVILLNIVTFTICFLLLLIPSYIITKISPVKAIRFD</sequence>
<reference evidence="11" key="1">
    <citation type="journal article" date="2019" name="Int. J. Syst. Evol. Microbiol.">
        <title>The Global Catalogue of Microorganisms (GCM) 10K type strain sequencing project: providing services to taxonomists for standard genome sequencing and annotation.</title>
        <authorList>
            <consortium name="The Broad Institute Genomics Platform"/>
            <consortium name="The Broad Institute Genome Sequencing Center for Infectious Disease"/>
            <person name="Wu L."/>
            <person name="Ma J."/>
        </authorList>
    </citation>
    <scope>NUCLEOTIDE SEQUENCE [LARGE SCALE GENOMIC DNA]</scope>
    <source>
        <strain evidence="11">CCUG 62114</strain>
    </source>
</reference>
<keyword evidence="11" id="KW-1185">Reference proteome</keyword>
<dbReference type="InterPro" id="IPR003838">
    <property type="entry name" value="ABC3_permease_C"/>
</dbReference>
<feature type="transmembrane region" description="Helical" evidence="7">
    <location>
        <begin position="381"/>
        <end position="406"/>
    </location>
</feature>
<dbReference type="InterPro" id="IPR025857">
    <property type="entry name" value="MacB_PCD"/>
</dbReference>
<feature type="domain" description="ABC3 transporter permease C-terminal" evidence="8">
    <location>
        <begin position="285"/>
        <end position="411"/>
    </location>
</feature>
<keyword evidence="3" id="KW-1003">Cell membrane</keyword>
<evidence type="ECO:0000259" key="9">
    <source>
        <dbReference type="Pfam" id="PF12704"/>
    </source>
</evidence>
<feature type="transmembrane region" description="Helical" evidence="7">
    <location>
        <begin position="25"/>
        <end position="50"/>
    </location>
</feature>
<comment type="similarity">
    <text evidence="2">Belongs to the ABC-4 integral membrane protein family. LolC/E subfamily.</text>
</comment>
<evidence type="ECO:0000256" key="3">
    <source>
        <dbReference type="ARBA" id="ARBA00022475"/>
    </source>
</evidence>
<feature type="domain" description="MacB-like periplasmic core" evidence="9">
    <location>
        <begin position="28"/>
        <end position="218"/>
    </location>
</feature>
<evidence type="ECO:0000259" key="8">
    <source>
        <dbReference type="Pfam" id="PF02687"/>
    </source>
</evidence>
<gene>
    <name evidence="10" type="ORF">ACFQ1O_05200</name>
</gene>
<feature type="transmembrane region" description="Helical" evidence="7">
    <location>
        <begin position="329"/>
        <end position="353"/>
    </location>
</feature>
<evidence type="ECO:0000256" key="7">
    <source>
        <dbReference type="SAM" id="Phobius"/>
    </source>
</evidence>
<protein>
    <submittedName>
        <fullName evidence="10">ABC transporter permease</fullName>
    </submittedName>
</protein>
<proteinExistence type="inferred from homology"/>
<dbReference type="Pfam" id="PF02687">
    <property type="entry name" value="FtsX"/>
    <property type="match status" value="1"/>
</dbReference>
<dbReference type="Pfam" id="PF12704">
    <property type="entry name" value="MacB_PCD"/>
    <property type="match status" value="1"/>
</dbReference>
<keyword evidence="5 7" id="KW-1133">Transmembrane helix</keyword>
<evidence type="ECO:0000256" key="6">
    <source>
        <dbReference type="ARBA" id="ARBA00023136"/>
    </source>
</evidence>
<evidence type="ECO:0000313" key="11">
    <source>
        <dbReference type="Proteomes" id="UP001596997"/>
    </source>
</evidence>
<dbReference type="InterPro" id="IPR051447">
    <property type="entry name" value="Lipoprotein-release_system"/>
</dbReference>
<organism evidence="10 11">
    <name type="scientific">Pseudofulvibacter geojedonensis</name>
    <dbReference type="NCBI Taxonomy" id="1123758"/>
    <lineage>
        <taxon>Bacteria</taxon>
        <taxon>Pseudomonadati</taxon>
        <taxon>Bacteroidota</taxon>
        <taxon>Flavobacteriia</taxon>
        <taxon>Flavobacteriales</taxon>
        <taxon>Flavobacteriaceae</taxon>
        <taxon>Pseudofulvibacter</taxon>
    </lineage>
</organism>
<dbReference type="PANTHER" id="PTHR30489">
    <property type="entry name" value="LIPOPROTEIN-RELEASING SYSTEM TRANSMEMBRANE PROTEIN LOLE"/>
    <property type="match status" value="1"/>
</dbReference>
<evidence type="ECO:0000256" key="4">
    <source>
        <dbReference type="ARBA" id="ARBA00022692"/>
    </source>
</evidence>
<dbReference type="RefSeq" id="WP_377714057.1">
    <property type="nucleotide sequence ID" value="NZ_JBHTJM010000006.1"/>
</dbReference>
<name>A0ABW3I0M5_9FLAO</name>
<evidence type="ECO:0000313" key="10">
    <source>
        <dbReference type="EMBL" id="MFD0963389.1"/>
    </source>
</evidence>
<dbReference type="EMBL" id="JBHTJM010000006">
    <property type="protein sequence ID" value="MFD0963389.1"/>
    <property type="molecule type" value="Genomic_DNA"/>
</dbReference>
<dbReference type="PANTHER" id="PTHR30489:SF0">
    <property type="entry name" value="LIPOPROTEIN-RELEASING SYSTEM TRANSMEMBRANE PROTEIN LOLE"/>
    <property type="match status" value="1"/>
</dbReference>
<keyword evidence="6 7" id="KW-0472">Membrane</keyword>
<dbReference type="Proteomes" id="UP001596997">
    <property type="component" value="Unassembled WGS sequence"/>
</dbReference>
<comment type="caution">
    <text evidence="10">The sequence shown here is derived from an EMBL/GenBank/DDBJ whole genome shotgun (WGS) entry which is preliminary data.</text>
</comment>
<evidence type="ECO:0000256" key="5">
    <source>
        <dbReference type="ARBA" id="ARBA00022989"/>
    </source>
</evidence>
<evidence type="ECO:0000256" key="1">
    <source>
        <dbReference type="ARBA" id="ARBA00004651"/>
    </source>
</evidence>
<evidence type="ECO:0000256" key="2">
    <source>
        <dbReference type="ARBA" id="ARBA00005236"/>
    </source>
</evidence>
<feature type="transmembrane region" description="Helical" evidence="7">
    <location>
        <begin position="283"/>
        <end position="308"/>
    </location>
</feature>
<comment type="subcellular location">
    <subcellularLocation>
        <location evidence="1">Cell membrane</location>
        <topology evidence="1">Multi-pass membrane protein</topology>
    </subcellularLocation>
</comment>
<accession>A0ABW3I0M5</accession>